<evidence type="ECO:0000259" key="7">
    <source>
        <dbReference type="PROSITE" id="PS50198"/>
    </source>
</evidence>
<proteinExistence type="predicted"/>
<evidence type="ECO:0000256" key="5">
    <source>
        <dbReference type="PROSITE-ProRule" id="PRU00278"/>
    </source>
</evidence>
<keyword evidence="2 6" id="KW-0732">Signal</keyword>
<evidence type="ECO:0000256" key="1">
    <source>
        <dbReference type="ARBA" id="ARBA00018370"/>
    </source>
</evidence>
<dbReference type="PANTHER" id="PTHR47637:SF1">
    <property type="entry name" value="CHAPERONE SURA"/>
    <property type="match status" value="1"/>
</dbReference>
<dbReference type="InterPro" id="IPR046357">
    <property type="entry name" value="PPIase_dom_sf"/>
</dbReference>
<protein>
    <recommendedName>
        <fullName evidence="1">Parvulin-like PPIase</fullName>
    </recommendedName>
    <alternativeName>
        <fullName evidence="3">Peptidyl-prolyl cis-trans isomerase plp</fullName>
    </alternativeName>
    <alternativeName>
        <fullName evidence="4">Rotamase plp</fullName>
    </alternativeName>
</protein>
<evidence type="ECO:0000256" key="4">
    <source>
        <dbReference type="ARBA" id="ARBA00031484"/>
    </source>
</evidence>
<dbReference type="Gene3D" id="3.10.50.40">
    <property type="match status" value="1"/>
</dbReference>
<evidence type="ECO:0000313" key="9">
    <source>
        <dbReference type="Proteomes" id="UP000585681"/>
    </source>
</evidence>
<dbReference type="Gene3D" id="1.10.4030.10">
    <property type="entry name" value="Porin chaperone SurA, peptide-binding domain"/>
    <property type="match status" value="1"/>
</dbReference>
<keyword evidence="5" id="KW-0697">Rotamase</keyword>
<sequence>MKSTIRTIGALLLGMTFLGVPAETALAQSGGAFAERVQVNGRAVTNWEVSQRIAFMRLLGSGGGGGIEQQVVDMLIEDRLKLEAADRAGLRITEEELAAGKAEFASRAELTTEQFVQELRGAGVAEETFTDFVEAGLAWRALVRARFGPRAQITEAEIDRAMALSSRTGAARVLLSELVLRADTPEFAAQSKALAEQLLRQITTPAGFAAAAREYSVSSTRETGGRLDWLDLANLPPQIASQILALAPGQMAEPIEVPNAIILFQLRALEETTPKAAETLSVDYARFFVAPDSRASAQEIIARLDSCDDLYGVAKGLPEEQLQRQTLAVADLPQDIGIELAKLDEGETTILTRDASQSILMLCGRTPELGEGVDREAVRARLFNQRLSSYADSFLAELKADAIILSQ</sequence>
<dbReference type="Proteomes" id="UP000585681">
    <property type="component" value="Unassembled WGS sequence"/>
</dbReference>
<dbReference type="InterPro" id="IPR027304">
    <property type="entry name" value="Trigger_fact/SurA_dom_sf"/>
</dbReference>
<dbReference type="RefSeq" id="WP_054538659.1">
    <property type="nucleotide sequence ID" value="NZ_JACIEQ010000002.1"/>
</dbReference>
<dbReference type="AlphaFoldDB" id="A0A840CF67"/>
<name>A0A840CF67_9RHOB</name>
<comment type="caution">
    <text evidence="8">The sequence shown here is derived from an EMBL/GenBank/DDBJ whole genome shotgun (WGS) entry which is preliminary data.</text>
</comment>
<reference evidence="8" key="1">
    <citation type="submission" date="2020-08" db="EMBL/GenBank/DDBJ databases">
        <title>Genomic Encyclopedia of Type Strains, Phase IV (KMG-IV): sequencing the most valuable type-strain genomes for metagenomic binning, comparative biology and taxonomic classification.</title>
        <authorList>
            <person name="Goeker M."/>
        </authorList>
    </citation>
    <scope>NUCLEOTIDE SEQUENCE [LARGE SCALE GENOMIC DNA]</scope>
    <source>
        <strain evidence="8">DSM 105040</strain>
    </source>
</reference>
<organism evidence="8 9">
    <name type="scientific">Actibacterium naphthalenivorans</name>
    <dbReference type="NCBI Taxonomy" id="1614693"/>
    <lineage>
        <taxon>Bacteria</taxon>
        <taxon>Pseudomonadati</taxon>
        <taxon>Pseudomonadota</taxon>
        <taxon>Alphaproteobacteria</taxon>
        <taxon>Rhodobacterales</taxon>
        <taxon>Roseobacteraceae</taxon>
        <taxon>Actibacterium</taxon>
    </lineage>
</organism>
<gene>
    <name evidence="8" type="ORF">GGR17_001728</name>
</gene>
<feature type="chain" id="PRO_5032302135" description="Parvulin-like PPIase" evidence="6">
    <location>
        <begin position="28"/>
        <end position="407"/>
    </location>
</feature>
<dbReference type="GO" id="GO:0003755">
    <property type="term" value="F:peptidyl-prolyl cis-trans isomerase activity"/>
    <property type="evidence" value="ECO:0007669"/>
    <property type="project" value="UniProtKB-KW"/>
</dbReference>
<dbReference type="InterPro" id="IPR050280">
    <property type="entry name" value="OMP_Chaperone_SurA"/>
</dbReference>
<evidence type="ECO:0000256" key="6">
    <source>
        <dbReference type="SAM" id="SignalP"/>
    </source>
</evidence>
<keyword evidence="5 8" id="KW-0413">Isomerase</keyword>
<evidence type="ECO:0000256" key="2">
    <source>
        <dbReference type="ARBA" id="ARBA00022729"/>
    </source>
</evidence>
<dbReference type="PANTHER" id="PTHR47637">
    <property type="entry name" value="CHAPERONE SURA"/>
    <property type="match status" value="1"/>
</dbReference>
<dbReference type="SUPFAM" id="SSF109998">
    <property type="entry name" value="Triger factor/SurA peptide-binding domain-like"/>
    <property type="match status" value="1"/>
</dbReference>
<dbReference type="EMBL" id="JACIEQ010000002">
    <property type="protein sequence ID" value="MBB4021919.1"/>
    <property type="molecule type" value="Genomic_DNA"/>
</dbReference>
<accession>A0A840CF67</accession>
<dbReference type="PROSITE" id="PS50198">
    <property type="entry name" value="PPIC_PPIASE_2"/>
    <property type="match status" value="1"/>
</dbReference>
<dbReference type="Pfam" id="PF00639">
    <property type="entry name" value="Rotamase"/>
    <property type="match status" value="1"/>
</dbReference>
<keyword evidence="9" id="KW-1185">Reference proteome</keyword>
<evidence type="ECO:0000256" key="3">
    <source>
        <dbReference type="ARBA" id="ARBA00030642"/>
    </source>
</evidence>
<feature type="signal peptide" evidence="6">
    <location>
        <begin position="1"/>
        <end position="27"/>
    </location>
</feature>
<feature type="domain" description="PpiC" evidence="7">
    <location>
        <begin position="170"/>
        <end position="268"/>
    </location>
</feature>
<dbReference type="Pfam" id="PF13624">
    <property type="entry name" value="SurA_N_3"/>
    <property type="match status" value="1"/>
</dbReference>
<dbReference type="SUPFAM" id="SSF54534">
    <property type="entry name" value="FKBP-like"/>
    <property type="match status" value="1"/>
</dbReference>
<dbReference type="InterPro" id="IPR000297">
    <property type="entry name" value="PPIase_PpiC"/>
</dbReference>
<evidence type="ECO:0000313" key="8">
    <source>
        <dbReference type="EMBL" id="MBB4021919.1"/>
    </source>
</evidence>